<comment type="similarity">
    <text evidence="1 2">Belongs to the UPF0250 family.</text>
</comment>
<name>A0A1A9R9T2_EIKCO</name>
<dbReference type="InterPro" id="IPR027471">
    <property type="entry name" value="YbeD-like_sf"/>
</dbReference>
<evidence type="ECO:0000313" key="5">
    <source>
        <dbReference type="Proteomes" id="UP000078003"/>
    </source>
</evidence>
<dbReference type="InterPro" id="IPR007454">
    <property type="entry name" value="UPF0250_YbeD-like"/>
</dbReference>
<proteinExistence type="inferred from homology"/>
<dbReference type="PANTHER" id="PTHR38036">
    <property type="entry name" value="UPF0250 PROTEIN YBED"/>
    <property type="match status" value="1"/>
</dbReference>
<accession>A0A1A9R9T2</accession>
<evidence type="ECO:0000313" key="6">
    <source>
        <dbReference type="Proteomes" id="UP000078103"/>
    </source>
</evidence>
<evidence type="ECO:0000256" key="2">
    <source>
        <dbReference type="HAMAP-Rule" id="MF_00659"/>
    </source>
</evidence>
<dbReference type="PANTHER" id="PTHR38036:SF1">
    <property type="entry name" value="UPF0250 PROTEIN YBED"/>
    <property type="match status" value="1"/>
</dbReference>
<dbReference type="Proteomes" id="UP000078103">
    <property type="component" value="Unassembled WGS sequence"/>
</dbReference>
<dbReference type="Pfam" id="PF04359">
    <property type="entry name" value="DUF493"/>
    <property type="match status" value="1"/>
</dbReference>
<protein>
    <recommendedName>
        <fullName evidence="2">UPF0250 protein A7P85_08980</fullName>
    </recommendedName>
</protein>
<dbReference type="Gene3D" id="3.30.70.260">
    <property type="match status" value="1"/>
</dbReference>
<dbReference type="EMBL" id="LXSH01000022">
    <property type="protein sequence ID" value="OAM21249.1"/>
    <property type="molecule type" value="Genomic_DNA"/>
</dbReference>
<evidence type="ECO:0000256" key="1">
    <source>
        <dbReference type="ARBA" id="ARBA00008460"/>
    </source>
</evidence>
<dbReference type="EMBL" id="LXSF01000012">
    <property type="protein sequence ID" value="OAM15304.1"/>
    <property type="molecule type" value="Genomic_DNA"/>
</dbReference>
<dbReference type="Proteomes" id="UP000078003">
    <property type="component" value="Unassembled WGS sequence"/>
</dbReference>
<gene>
    <name evidence="3" type="ORF">A7P85_08980</name>
    <name evidence="4" type="ORF">A7P89_08925</name>
</gene>
<dbReference type="SUPFAM" id="SSF117991">
    <property type="entry name" value="YbeD/HP0495-like"/>
    <property type="match status" value="1"/>
</dbReference>
<reference evidence="3" key="2">
    <citation type="submission" date="2016-05" db="EMBL/GenBank/DDBJ databases">
        <authorList>
            <person name="Lavstsen T."/>
            <person name="Jespersen J.S."/>
        </authorList>
    </citation>
    <scope>NUCLEOTIDE SEQUENCE</scope>
    <source>
        <strain evidence="3">NML01-0328</strain>
        <strain evidence="4">NML120819</strain>
    </source>
</reference>
<comment type="caution">
    <text evidence="3">The sequence shown here is derived from an EMBL/GenBank/DDBJ whole genome shotgun (WGS) entry which is preliminary data.</text>
</comment>
<organism evidence="3 5">
    <name type="scientific">Eikenella corrodens</name>
    <dbReference type="NCBI Taxonomy" id="539"/>
    <lineage>
        <taxon>Bacteria</taxon>
        <taxon>Pseudomonadati</taxon>
        <taxon>Pseudomonadota</taxon>
        <taxon>Betaproteobacteria</taxon>
        <taxon>Neisseriales</taxon>
        <taxon>Neisseriaceae</taxon>
        <taxon>Eikenella</taxon>
    </lineage>
</organism>
<dbReference type="RefSeq" id="WP_023886423.1">
    <property type="nucleotide sequence ID" value="NZ_CAUTFU010000005.1"/>
</dbReference>
<evidence type="ECO:0000313" key="4">
    <source>
        <dbReference type="EMBL" id="OAM21249.1"/>
    </source>
</evidence>
<dbReference type="HAMAP" id="MF_00659">
    <property type="entry name" value="UPF0250"/>
    <property type="match status" value="1"/>
</dbReference>
<sequence length="90" mass="10141">MSETNQETLLEFPCRFSIKIMGAKHPEFAVQILETVRLHAPDTAEHDMRHRESSQGNYQGVTVTVNAHSKAQLDNIYLALTSHPLVKVVL</sequence>
<dbReference type="AlphaFoldDB" id="A0A1A9R9T2"/>
<evidence type="ECO:0000313" key="3">
    <source>
        <dbReference type="EMBL" id="OAM15304.1"/>
    </source>
</evidence>
<reference evidence="5 6" key="1">
    <citation type="submission" date="2016-05" db="EMBL/GenBank/DDBJ databases">
        <title>Draft genome of Corynebacterium afermentans subsp. afermentans LCDC 88199T.</title>
        <authorList>
            <person name="Bernier A.-M."/>
            <person name="Bernard K."/>
        </authorList>
    </citation>
    <scope>NUCLEOTIDE SEQUENCE [LARGE SCALE GENOMIC DNA]</scope>
    <source>
        <strain evidence="5">NML01-0328</strain>
        <strain evidence="6">NML120819</strain>
    </source>
</reference>